<keyword evidence="3" id="KW-1185">Reference proteome</keyword>
<dbReference type="EMBL" id="AVOT02046557">
    <property type="protein sequence ID" value="MBW0541876.1"/>
    <property type="molecule type" value="Genomic_DNA"/>
</dbReference>
<dbReference type="PANTHER" id="PTHR39398">
    <property type="entry name" value="YALI0F14311P"/>
    <property type="match status" value="1"/>
</dbReference>
<dbReference type="PANTHER" id="PTHR39398:SF1">
    <property type="entry name" value="CSN8_PSMD8_EIF3K DOMAIN-CONTAINING PROTEIN"/>
    <property type="match status" value="1"/>
</dbReference>
<comment type="caution">
    <text evidence="2">The sequence shown here is derived from an EMBL/GenBank/DDBJ whole genome shotgun (WGS) entry which is preliminary data.</text>
</comment>
<accession>A0A9Q3FKH6</accession>
<evidence type="ECO:0000313" key="2">
    <source>
        <dbReference type="EMBL" id="MBW0541876.1"/>
    </source>
</evidence>
<evidence type="ECO:0000256" key="1">
    <source>
        <dbReference type="SAM" id="MobiDB-lite"/>
    </source>
</evidence>
<organism evidence="2 3">
    <name type="scientific">Austropuccinia psidii MF-1</name>
    <dbReference type="NCBI Taxonomy" id="1389203"/>
    <lineage>
        <taxon>Eukaryota</taxon>
        <taxon>Fungi</taxon>
        <taxon>Dikarya</taxon>
        <taxon>Basidiomycota</taxon>
        <taxon>Pucciniomycotina</taxon>
        <taxon>Pucciniomycetes</taxon>
        <taxon>Pucciniales</taxon>
        <taxon>Sphaerophragmiaceae</taxon>
        <taxon>Austropuccinia</taxon>
    </lineage>
</organism>
<dbReference type="Proteomes" id="UP000765509">
    <property type="component" value="Unassembled WGS sequence"/>
</dbReference>
<dbReference type="OrthoDB" id="2100128at2759"/>
<gene>
    <name evidence="2" type="ORF">O181_081591</name>
</gene>
<reference evidence="2" key="1">
    <citation type="submission" date="2021-03" db="EMBL/GenBank/DDBJ databases">
        <title>Draft genome sequence of rust myrtle Austropuccinia psidii MF-1, a brazilian biotype.</title>
        <authorList>
            <person name="Quecine M.C."/>
            <person name="Pachon D.M.R."/>
            <person name="Bonatelli M.L."/>
            <person name="Correr F.H."/>
            <person name="Franceschini L.M."/>
            <person name="Leite T.F."/>
            <person name="Margarido G.R.A."/>
            <person name="Almeida C.A."/>
            <person name="Ferrarezi J.A."/>
            <person name="Labate C.A."/>
        </authorList>
    </citation>
    <scope>NUCLEOTIDE SEQUENCE</scope>
    <source>
        <strain evidence="2">MF-1</strain>
    </source>
</reference>
<name>A0A9Q3FKH6_9BASI</name>
<evidence type="ECO:0000313" key="3">
    <source>
        <dbReference type="Proteomes" id="UP000765509"/>
    </source>
</evidence>
<protein>
    <submittedName>
        <fullName evidence="2">Uncharacterized protein</fullName>
    </submittedName>
</protein>
<proteinExistence type="predicted"/>
<sequence length="420" mass="47165">MASSLKPERQSSSSSPMGNAKGRAESGRKYRPPHSTGKCHPSIKKSSSSSQNIVIGAGDRSLSKKFTTQATKSQNMAISNVRTPDVHVEKLINSFNDSLDLNSVADPMSLVASPSRGFDAELMKNSSLSAQDLTNHEFQIKFFDWFIKKLIIYRQAYPDRLILCIPCLLTTEKNSHETDLSQKQKNALSSLSREIKKLREGIVASGRKDWFAILVYEIAAELALEASDFAQLNSLLPHLVFGFYDQITISEHLNSLVLNEGQVLTEAEKLITGLQSTEDALRSRRVIFASVLLLLPLATRVALHEFLDQFKLVSQVFEDTSQAKSTTHSLRNFTNEKHFSSIVKIFKLICRNNWVRLRQTAMPIITQAVKSSQAIIQWDARTLYLDLFYLNSPTTSAHQINDWLKEIGLQRAETGSVKFK</sequence>
<feature type="region of interest" description="Disordered" evidence="1">
    <location>
        <begin position="1"/>
        <end position="51"/>
    </location>
</feature>
<dbReference type="AlphaFoldDB" id="A0A9Q3FKH6"/>